<organism evidence="2 3">
    <name type="scientific">Streptomyces glaucescens</name>
    <dbReference type="NCBI Taxonomy" id="1907"/>
    <lineage>
        <taxon>Bacteria</taxon>
        <taxon>Bacillati</taxon>
        <taxon>Actinomycetota</taxon>
        <taxon>Actinomycetes</taxon>
        <taxon>Kitasatosporales</taxon>
        <taxon>Streptomycetaceae</taxon>
        <taxon>Streptomyces</taxon>
    </lineage>
</organism>
<protein>
    <submittedName>
        <fullName evidence="2">Uncharacterized protein</fullName>
    </submittedName>
</protein>
<dbReference type="Pfam" id="PF20218">
    <property type="entry name" value="DUF6578"/>
    <property type="match status" value="1"/>
</dbReference>
<dbReference type="HOGENOM" id="CLU_1814727_0_0_11"/>
<evidence type="ECO:0000256" key="1">
    <source>
        <dbReference type="SAM" id="MobiDB-lite"/>
    </source>
</evidence>
<proteinExistence type="predicted"/>
<dbReference type="STRING" id="1907.SGLAU_10245"/>
<evidence type="ECO:0000313" key="3">
    <source>
        <dbReference type="Proteomes" id="UP000029482"/>
    </source>
</evidence>
<feature type="compositionally biased region" description="Pro residues" evidence="1">
    <location>
        <begin position="71"/>
        <end position="82"/>
    </location>
</feature>
<gene>
    <name evidence="2" type="ORF">SGLAU_10245</name>
</gene>
<feature type="compositionally biased region" description="Basic and acidic residues" evidence="1">
    <location>
        <begin position="133"/>
        <end position="142"/>
    </location>
</feature>
<keyword evidence="3" id="KW-1185">Reference proteome</keyword>
<reference evidence="3" key="1">
    <citation type="journal article" date="2015" name="J. Biotechnol.">
        <title>Complete genome sequence of the actinobacterium Streptomyces glaucescens GLA.O (DSM 40922) consisting of a linear chromosome and one linear plasmid.</title>
        <authorList>
            <person name="Ortseifen V."/>
            <person name="Winkler A."/>
            <person name="Albersmeier A."/>
            <person name="Wendler S."/>
            <person name="Puhler A."/>
            <person name="Kalinowski J."/>
            <person name="Ruckert C."/>
        </authorList>
    </citation>
    <scope>NUCLEOTIDE SEQUENCE [LARGE SCALE GENOMIC DNA]</scope>
    <source>
        <strain evidence="3">DSM 40922 / GLA O</strain>
    </source>
</reference>
<dbReference type="Proteomes" id="UP000029482">
    <property type="component" value="Chromosome"/>
</dbReference>
<sequence length="142" mass="14896">MGLWRVFYAGWQMEWRGTPFPAGDAGRPLLVPGEEPASTVTGPAGHATGAGRGTRVVRDPGRAVARSGDPRPAPAEPAPAEPGPARRSGPLPVETHGSRWPQATGRVRPIRLVVDGLAQGPDGTREPVPGPRTPHETGRCPE</sequence>
<name>A0A089XA99_STRGA</name>
<dbReference type="OrthoDB" id="2084645at2"/>
<dbReference type="KEGG" id="sgu:SGLAU_10245"/>
<accession>A0A089XA99</accession>
<dbReference type="InterPro" id="IPR046485">
    <property type="entry name" value="DUF6578"/>
</dbReference>
<feature type="region of interest" description="Disordered" evidence="1">
    <location>
        <begin position="20"/>
        <end position="142"/>
    </location>
</feature>
<dbReference type="EMBL" id="CP009438">
    <property type="protein sequence ID" value="AIR98059.1"/>
    <property type="molecule type" value="Genomic_DNA"/>
</dbReference>
<dbReference type="RefSeq" id="WP_043506454.1">
    <property type="nucleotide sequence ID" value="NZ_CP009438.1"/>
</dbReference>
<dbReference type="AlphaFoldDB" id="A0A089XA99"/>
<evidence type="ECO:0000313" key="2">
    <source>
        <dbReference type="EMBL" id="AIR98059.1"/>
    </source>
</evidence>